<reference evidence="1" key="1">
    <citation type="submission" date="2018-08" db="EMBL/GenBank/DDBJ databases">
        <authorList>
            <person name="Rossello M."/>
        </authorList>
    </citation>
    <scope>NUCLEOTIDE SEQUENCE [LARGE SCALE GENOMIC DNA]</scope>
    <source>
        <strain evidence="1">cv. Chinese Spring</strain>
    </source>
</reference>
<sequence length="125" mass="13505">MYCTVEVSTKDTLPRVFRNFVDCVCSPNASGDPLLQHLKEASCNTAQRPQDCPSGTRHLDLGRATSSVLSLSSWSMLPFFEVCVVGVYGKGALPGVFRNFKDCICSPDASGDPLLQRVKEASCTA</sequence>
<dbReference type="Gramene" id="TraesCLE_scaffold_127482_01G000100.1">
    <property type="protein sequence ID" value="TraesCLE_scaffold_127482_01G000100.1"/>
    <property type="gene ID" value="TraesCLE_scaffold_127482_01G000100"/>
</dbReference>
<dbReference type="RefSeq" id="XP_044403065.1">
    <property type="nucleotide sequence ID" value="XM_044547130.1"/>
</dbReference>
<dbReference type="GeneID" id="123127429"/>
<dbReference type="Gramene" id="TraesCS6A03G0499700.1">
    <property type="protein sequence ID" value="TraesCS6A03G0499700.1.CDS"/>
    <property type="gene ID" value="TraesCS6A03G0499700"/>
</dbReference>
<proteinExistence type="predicted"/>
<reference evidence="1" key="2">
    <citation type="submission" date="2018-10" db="UniProtKB">
        <authorList>
            <consortium name="EnsemblPlants"/>
        </authorList>
    </citation>
    <scope>IDENTIFICATION</scope>
</reference>
<accession>A0A3B6NPS5</accession>
<dbReference type="Gramene" id="TraesWEE_scaffold_113080_01G000100.1">
    <property type="protein sequence ID" value="TraesWEE_scaffold_113080_01G000100.1"/>
    <property type="gene ID" value="TraesWEE_scaffold_113080_01G000100"/>
</dbReference>
<dbReference type="AlphaFoldDB" id="A0A3B6NPS5"/>
<organism evidence="1">
    <name type="scientific">Triticum aestivum</name>
    <name type="common">Wheat</name>
    <dbReference type="NCBI Taxonomy" id="4565"/>
    <lineage>
        <taxon>Eukaryota</taxon>
        <taxon>Viridiplantae</taxon>
        <taxon>Streptophyta</taxon>
        <taxon>Embryophyta</taxon>
        <taxon>Tracheophyta</taxon>
        <taxon>Spermatophyta</taxon>
        <taxon>Magnoliopsida</taxon>
        <taxon>Liliopsida</taxon>
        <taxon>Poales</taxon>
        <taxon>Poaceae</taxon>
        <taxon>BOP clade</taxon>
        <taxon>Pooideae</taxon>
        <taxon>Triticodae</taxon>
        <taxon>Triticeae</taxon>
        <taxon>Triticinae</taxon>
        <taxon>Triticum</taxon>
    </lineage>
</organism>
<protein>
    <submittedName>
        <fullName evidence="1">Uncharacterized protein</fullName>
    </submittedName>
</protein>
<dbReference type="Proteomes" id="UP000019116">
    <property type="component" value="Chromosome 6A"/>
</dbReference>
<evidence type="ECO:0000313" key="1">
    <source>
        <dbReference type="EnsemblPlants" id="TraesCS6A02G193900.1"/>
    </source>
</evidence>
<dbReference type="Gramene" id="TraesCAD_scaffold_118269_01G000100.1">
    <property type="protein sequence ID" value="TraesCAD_scaffold_118269_01G000100.1"/>
    <property type="gene ID" value="TraesCAD_scaffold_118269_01G000100"/>
</dbReference>
<dbReference type="Gramene" id="TraesROB_scaffold_118426_01G000100.1">
    <property type="protein sequence ID" value="TraesROB_scaffold_118426_01G000100.1"/>
    <property type="gene ID" value="TraesROB_scaffold_118426_01G000100"/>
</dbReference>
<keyword evidence="2" id="KW-1185">Reference proteome</keyword>
<name>A0A3B6NPS5_WHEAT</name>
<dbReference type="Gramene" id="TraesCS6A02G193900.1">
    <property type="protein sequence ID" value="TraesCS6A02G193900.1"/>
    <property type="gene ID" value="TraesCS6A02G193900"/>
</dbReference>
<evidence type="ECO:0000313" key="2">
    <source>
        <dbReference type="Proteomes" id="UP000019116"/>
    </source>
</evidence>
<dbReference type="EnsemblPlants" id="TraesCS6A02G193900.1">
    <property type="protein sequence ID" value="TraesCS6A02G193900.1"/>
    <property type="gene ID" value="TraesCS6A02G193900"/>
</dbReference>
<gene>
    <name evidence="1" type="primary">LOC123127429</name>
</gene>